<accession>A0A6J4IVL6</accession>
<proteinExistence type="predicted"/>
<evidence type="ECO:0000256" key="1">
    <source>
        <dbReference type="SAM" id="MobiDB-lite"/>
    </source>
</evidence>
<name>A0A6J4IVL6_9MICC</name>
<dbReference type="AlphaFoldDB" id="A0A6J4IVL6"/>
<feature type="compositionally biased region" description="Basic and acidic residues" evidence="1">
    <location>
        <begin position="20"/>
        <end position="36"/>
    </location>
</feature>
<feature type="compositionally biased region" description="Basic residues" evidence="1">
    <location>
        <begin position="90"/>
        <end position="113"/>
    </location>
</feature>
<feature type="non-terminal residue" evidence="2">
    <location>
        <position position="310"/>
    </location>
</feature>
<feature type="region of interest" description="Disordered" evidence="1">
    <location>
        <begin position="1"/>
        <end position="58"/>
    </location>
</feature>
<organism evidence="2">
    <name type="scientific">uncultured Arthrobacter sp</name>
    <dbReference type="NCBI Taxonomy" id="114050"/>
    <lineage>
        <taxon>Bacteria</taxon>
        <taxon>Bacillati</taxon>
        <taxon>Actinomycetota</taxon>
        <taxon>Actinomycetes</taxon>
        <taxon>Micrococcales</taxon>
        <taxon>Micrococcaceae</taxon>
        <taxon>Arthrobacter</taxon>
        <taxon>environmental samples</taxon>
    </lineage>
</organism>
<evidence type="ECO:0000313" key="2">
    <source>
        <dbReference type="EMBL" id="CAA9261117.1"/>
    </source>
</evidence>
<dbReference type="EMBL" id="CADCTE010000149">
    <property type="protein sequence ID" value="CAA9261117.1"/>
    <property type="molecule type" value="Genomic_DNA"/>
</dbReference>
<gene>
    <name evidence="2" type="ORF">AVDCRST_MAG83-2698</name>
</gene>
<protein>
    <submittedName>
        <fullName evidence="2">Uncharacterized protein</fullName>
    </submittedName>
</protein>
<feature type="non-terminal residue" evidence="2">
    <location>
        <position position="1"/>
    </location>
</feature>
<feature type="region of interest" description="Disordered" evidence="1">
    <location>
        <begin position="75"/>
        <end position="130"/>
    </location>
</feature>
<sequence length="310" mass="34646">GRSDQDQRRARVTPGQRAHGGIDRLRDGTGADHDRPAGPQRRTSTTQDRPAARPIGRSAMVDVARRCGRFHVRRLSGPRRSDAGNCALHGRGRRRPGRRWSRARSHRGRAGRKPSRDHAPARRHASVPRGGRLVGVRQAGVRHRLVGHCSSARRWRCARLATGDEWTRAREHSISSRRHPCQFHRGDGARHGRCRHARAGQWIPDSVPDRSVALPGWRVSNHLRRCDGCAGPPHRCAVARTRDYRRSVDHIAGHRLLLRGRRGRRADPGGDGPGPHRSAHRGVSTAGTRDRERGTRPPSPGRQRPDVRPV</sequence>
<feature type="region of interest" description="Disordered" evidence="1">
    <location>
        <begin position="258"/>
        <end position="310"/>
    </location>
</feature>
<reference evidence="2" key="1">
    <citation type="submission" date="2020-02" db="EMBL/GenBank/DDBJ databases">
        <authorList>
            <person name="Meier V. D."/>
        </authorList>
    </citation>
    <scope>NUCLEOTIDE SEQUENCE</scope>
    <source>
        <strain evidence="2">AVDCRST_MAG83</strain>
    </source>
</reference>